<dbReference type="Pfam" id="PF00589">
    <property type="entry name" value="Phage_integrase"/>
    <property type="match status" value="1"/>
</dbReference>
<dbReference type="SUPFAM" id="SSF56349">
    <property type="entry name" value="DNA breaking-rejoining enzymes"/>
    <property type="match status" value="1"/>
</dbReference>
<dbReference type="InterPro" id="IPR028259">
    <property type="entry name" value="AP2-like_int_N"/>
</dbReference>
<comment type="similarity">
    <text evidence="1">Belongs to the 'phage' integrase family.</text>
</comment>
<accession>A0A345ARR9</accession>
<dbReference type="InterPro" id="IPR010998">
    <property type="entry name" value="Integrase_recombinase_N"/>
</dbReference>
<dbReference type="GO" id="GO:0015074">
    <property type="term" value="P:DNA integration"/>
    <property type="evidence" value="ECO:0007669"/>
    <property type="project" value="UniProtKB-KW"/>
</dbReference>
<evidence type="ECO:0000256" key="4">
    <source>
        <dbReference type="ARBA" id="ARBA00022801"/>
    </source>
</evidence>
<dbReference type="GO" id="GO:0016740">
    <property type="term" value="F:transferase activity"/>
    <property type="evidence" value="ECO:0007669"/>
    <property type="project" value="UniProtKB-KW"/>
</dbReference>
<evidence type="ECO:0000313" key="11">
    <source>
        <dbReference type="Proteomes" id="UP000255898"/>
    </source>
</evidence>
<keyword evidence="5" id="KW-0229">DNA integration</keyword>
<dbReference type="InterPro" id="IPR002104">
    <property type="entry name" value="Integrase_catalytic"/>
</dbReference>
<dbReference type="InterPro" id="IPR013762">
    <property type="entry name" value="Integrase-like_cat_sf"/>
</dbReference>
<evidence type="ECO:0000256" key="3">
    <source>
        <dbReference type="ARBA" id="ARBA00022679"/>
    </source>
</evidence>
<evidence type="ECO:0000256" key="5">
    <source>
        <dbReference type="ARBA" id="ARBA00022908"/>
    </source>
</evidence>
<evidence type="ECO:0000259" key="9">
    <source>
        <dbReference type="PROSITE" id="PS51898"/>
    </source>
</evidence>
<keyword evidence="11" id="KW-1185">Reference proteome</keyword>
<dbReference type="CDD" id="cd01189">
    <property type="entry name" value="INT_ICEBs1_C_like"/>
    <property type="match status" value="1"/>
</dbReference>
<reference evidence="11" key="1">
    <citation type="submission" date="2018-06" db="EMBL/GenBank/DDBJ databases">
        <authorList>
            <person name="Merrill B.D."/>
            <person name="Payne A.M."/>
            <person name="Hilton J.A."/>
            <person name="Ward A.T."/>
            <person name="Fajardo C.P."/>
            <person name="Imahara C."/>
            <person name="Hope S."/>
            <person name="Tsourkas P.K."/>
        </authorList>
    </citation>
    <scope>NUCLEOTIDE SEQUENCE [LARGE SCALE GENOMIC DNA]</scope>
</reference>
<keyword evidence="3" id="KW-0808">Transferase</keyword>
<dbReference type="InterPro" id="IPR004107">
    <property type="entry name" value="Integrase_SAM-like_N"/>
</dbReference>
<dbReference type="GO" id="GO:0003677">
    <property type="term" value="F:DNA binding"/>
    <property type="evidence" value="ECO:0007669"/>
    <property type="project" value="UniProtKB-KW"/>
</dbReference>
<protein>
    <recommendedName>
        <fullName evidence="2">Integrase</fullName>
    </recommendedName>
</protein>
<dbReference type="InterPro" id="IPR011010">
    <property type="entry name" value="DNA_brk_join_enz"/>
</dbReference>
<organism evidence="10 11">
    <name type="scientific">Paenibacillus phage Yyerffej</name>
    <dbReference type="NCBI Taxonomy" id="2249780"/>
    <lineage>
        <taxon>Viruses</taxon>
        <taxon>Duplodnaviria</taxon>
        <taxon>Heunggongvirae</taxon>
        <taxon>Uroviricota</taxon>
        <taxon>Caudoviricetes</taxon>
        <taxon>Fernvirus</taxon>
        <taxon>Fernvirus yyerffej</taxon>
    </lineage>
</organism>
<sequence>MKGYFRKRGEKWSFTLDIGKDVKTGKRKQKTVSGFKTKKEAEKACALLIAEIEKGNLAAVTNKITVEEFMLNFLDSTVKQSVATNTYTAQVAFPKNHILPHIGHIELNKLTPMDIQKLYVSLTKKGFSNGHIQNIGNLVTKTIRTATEWGYMSKDVAGLVKKPSYKKTKMTVWTLEESQRFLEATKNCRYHVIYLLALTTGMRKGEILGLQWDHVDFKNKNICVQQTIVYAGNKLYLKRPKTAAAYRTISLPDFVVNYLRQYKLKQSQNSSNLVVTGSKHDLLYPSVLDKHLKHDFTLCDVPKIRFHDFRHTHATILLQMGENPKVVQERLGHANINVTLGTYSHVLPNMQKAVAEKLNSAFNF</sequence>
<feature type="domain" description="Tyr recombinase" evidence="9">
    <location>
        <begin position="168"/>
        <end position="356"/>
    </location>
</feature>
<evidence type="ECO:0000256" key="8">
    <source>
        <dbReference type="ARBA" id="ARBA00023195"/>
    </source>
</evidence>
<dbReference type="Gene3D" id="1.10.443.10">
    <property type="entry name" value="Intergrase catalytic core"/>
    <property type="match status" value="1"/>
</dbReference>
<name>A0A345ARR9_9CAUD</name>
<dbReference type="Gene3D" id="1.10.150.130">
    <property type="match status" value="1"/>
</dbReference>
<keyword evidence="6" id="KW-0238">DNA-binding</keyword>
<dbReference type="GO" id="GO:0006310">
    <property type="term" value="P:DNA recombination"/>
    <property type="evidence" value="ECO:0007669"/>
    <property type="project" value="UniProtKB-KW"/>
</dbReference>
<gene>
    <name evidence="10" type="ORF">YERFFEJ_35</name>
</gene>
<dbReference type="GO" id="GO:0044826">
    <property type="term" value="P:viral genome integration into host DNA"/>
    <property type="evidence" value="ECO:0007669"/>
    <property type="project" value="UniProtKB-KW"/>
</dbReference>
<evidence type="ECO:0000313" key="10">
    <source>
        <dbReference type="EMBL" id="AXF39523.1"/>
    </source>
</evidence>
<keyword evidence="8" id="KW-1160">Virus entry into host cell</keyword>
<dbReference type="InterPro" id="IPR050090">
    <property type="entry name" value="Tyrosine_recombinase_XerCD"/>
</dbReference>
<dbReference type="PANTHER" id="PTHR30349:SF64">
    <property type="entry name" value="PROPHAGE INTEGRASE INTD-RELATED"/>
    <property type="match status" value="1"/>
</dbReference>
<keyword evidence="4" id="KW-0378">Hydrolase</keyword>
<dbReference type="PANTHER" id="PTHR30349">
    <property type="entry name" value="PHAGE INTEGRASE-RELATED"/>
    <property type="match status" value="1"/>
</dbReference>
<evidence type="ECO:0000256" key="1">
    <source>
        <dbReference type="ARBA" id="ARBA00008857"/>
    </source>
</evidence>
<dbReference type="Pfam" id="PF14659">
    <property type="entry name" value="Phage_int_SAM_3"/>
    <property type="match status" value="1"/>
</dbReference>
<dbReference type="GO" id="GO:0016787">
    <property type="term" value="F:hydrolase activity"/>
    <property type="evidence" value="ECO:0007669"/>
    <property type="project" value="UniProtKB-KW"/>
</dbReference>
<dbReference type="Proteomes" id="UP000255898">
    <property type="component" value="Segment"/>
</dbReference>
<dbReference type="EMBL" id="MH431931">
    <property type="protein sequence ID" value="AXF39523.1"/>
    <property type="molecule type" value="Genomic_DNA"/>
</dbReference>
<keyword evidence="7" id="KW-0233">DNA recombination</keyword>
<evidence type="ECO:0000256" key="6">
    <source>
        <dbReference type="ARBA" id="ARBA00023125"/>
    </source>
</evidence>
<evidence type="ECO:0000256" key="2">
    <source>
        <dbReference type="ARBA" id="ARBA00016082"/>
    </source>
</evidence>
<evidence type="ECO:0000256" key="7">
    <source>
        <dbReference type="ARBA" id="ARBA00023172"/>
    </source>
</evidence>
<proteinExistence type="inferred from homology"/>
<keyword evidence="8" id="KW-1179">Viral genome integration</keyword>
<dbReference type="GO" id="GO:0075713">
    <property type="term" value="P:establishment of integrated proviral latency"/>
    <property type="evidence" value="ECO:0007669"/>
    <property type="project" value="UniProtKB-KW"/>
</dbReference>
<dbReference type="PROSITE" id="PS51898">
    <property type="entry name" value="TYR_RECOMBINASE"/>
    <property type="match status" value="1"/>
</dbReference>
<dbReference type="Pfam" id="PF14657">
    <property type="entry name" value="Arm-DNA-bind_4"/>
    <property type="match status" value="1"/>
</dbReference>